<sequence>MRKRLFCIAKPTLLPCKTYAFALQNNRFCKALIARRLCDNCICKKYLHLCCILFVYRIT</sequence>
<gene>
    <name evidence="1" type="ORF">CTM62_10995</name>
</gene>
<accession>A0A2D3LAN3</accession>
<protein>
    <submittedName>
        <fullName evidence="1">Uncharacterized protein</fullName>
    </submittedName>
</protein>
<proteinExistence type="predicted"/>
<dbReference type="EMBL" id="CP024724">
    <property type="protein sequence ID" value="ATV27649.1"/>
    <property type="molecule type" value="Genomic_DNA"/>
</dbReference>
<name>A0A2D3LAN3_PREIN</name>
<evidence type="ECO:0000313" key="2">
    <source>
        <dbReference type="Proteomes" id="UP000229630"/>
    </source>
</evidence>
<organism evidence="1 2">
    <name type="scientific">Prevotella intermedia</name>
    <dbReference type="NCBI Taxonomy" id="28131"/>
    <lineage>
        <taxon>Bacteria</taxon>
        <taxon>Pseudomonadati</taxon>
        <taxon>Bacteroidota</taxon>
        <taxon>Bacteroidia</taxon>
        <taxon>Bacteroidales</taxon>
        <taxon>Prevotellaceae</taxon>
        <taxon>Prevotella</taxon>
    </lineage>
</organism>
<dbReference type="AlphaFoldDB" id="A0A2D3LAN3"/>
<evidence type="ECO:0000313" key="1">
    <source>
        <dbReference type="EMBL" id="ATV27649.1"/>
    </source>
</evidence>
<reference evidence="1 2" key="1">
    <citation type="submission" date="2017-11" db="EMBL/GenBank/DDBJ databases">
        <title>Genome sequencing of Prevotella intermedia KCOM 2837.</title>
        <authorList>
            <person name="Kook J.-K."/>
            <person name="Park S.-N."/>
            <person name="Lim Y.K."/>
        </authorList>
    </citation>
    <scope>NUCLEOTIDE SEQUENCE [LARGE SCALE GENOMIC DNA]</scope>
    <source>
        <strain evidence="1 2">KCOM 2837</strain>
    </source>
</reference>
<dbReference type="Proteomes" id="UP000229630">
    <property type="component" value="Chromosome 2"/>
</dbReference>